<evidence type="ECO:0000313" key="3">
    <source>
        <dbReference type="Ensembl" id="ENSEASP00005009153.2"/>
    </source>
</evidence>
<dbReference type="Ensembl" id="ENSEAST00005009962.2">
    <property type="protein sequence ID" value="ENSEASP00005009153.2"/>
    <property type="gene ID" value="ENSEASG00005006554.2"/>
</dbReference>
<dbReference type="InterPro" id="IPR013106">
    <property type="entry name" value="Ig_V-set"/>
</dbReference>
<proteinExistence type="predicted"/>
<reference evidence="3 4" key="1">
    <citation type="journal article" date="2020" name="Nat. Commun.">
        <title>Donkey genomes provide new insights into domestication and selection for coat color.</title>
        <authorList>
            <person name="Wang"/>
            <person name="C."/>
            <person name="Li"/>
            <person name="H."/>
            <person name="Guo"/>
            <person name="Y."/>
            <person name="Huang"/>
            <person name="J."/>
            <person name="Sun"/>
            <person name="Y."/>
            <person name="Min"/>
            <person name="J."/>
            <person name="Wang"/>
            <person name="J."/>
            <person name="Fang"/>
            <person name="X."/>
            <person name="Zhao"/>
            <person name="Z."/>
            <person name="Wang"/>
            <person name="S."/>
            <person name="Zhang"/>
            <person name="Y."/>
            <person name="Liu"/>
            <person name="Q."/>
            <person name="Jiang"/>
            <person name="Q."/>
            <person name="Wang"/>
            <person name="X."/>
            <person name="Guo"/>
            <person name="Y."/>
            <person name="Yang"/>
            <person name="C."/>
            <person name="Wang"/>
            <person name="Y."/>
            <person name="Tian"/>
            <person name="F."/>
            <person name="Zhuang"/>
            <person name="G."/>
            <person name="Fan"/>
            <person name="Y."/>
            <person name="Gao"/>
            <person name="Q."/>
            <person name="Li"/>
            <person name="Y."/>
            <person name="Ju"/>
            <person name="Z."/>
            <person name="Li"/>
            <person name="J."/>
            <person name="Li"/>
            <person name="R."/>
            <person name="Hou"/>
            <person name="M."/>
            <person name="Yang"/>
            <person name="G."/>
            <person name="Liu"/>
            <person name="G."/>
            <person name="Liu"/>
            <person name="W."/>
            <person name="Guo"/>
            <person name="J."/>
            <person name="Pan"/>
            <person name="S."/>
            <person name="Fan"/>
            <person name="G."/>
            <person name="Zhang"/>
            <person name="W."/>
            <person name="Zhang"/>
            <person name="R."/>
            <person name="Yu"/>
            <person name="J."/>
            <person name="Zhang"/>
            <person name="X."/>
            <person name="Yin"/>
            <person name="Q."/>
            <person name="Ji"/>
            <person name="C."/>
            <person name="Jin"/>
            <person name="Y."/>
            <person name="Yue"/>
            <person name="G."/>
            <person name="Liu"/>
            <person name="M."/>
            <person name="Xu"/>
            <person name="J."/>
            <person name="Liu"/>
            <person name="S."/>
            <person name="Jordana"/>
            <person name="J."/>
            <person name="Noce"/>
            <person name="A."/>
            <person name="Amills"/>
            <person name="M."/>
            <person name="Wu"/>
            <person name="D.D."/>
            <person name="Li"/>
            <person name="S."/>
            <person name="Zhou"/>
            <person name="X. and Zhong"/>
            <person name="J."/>
        </authorList>
    </citation>
    <scope>NUCLEOTIDE SEQUENCE [LARGE SCALE GENOMIC DNA]</scope>
</reference>
<evidence type="ECO:0000313" key="4">
    <source>
        <dbReference type="Proteomes" id="UP000694387"/>
    </source>
</evidence>
<reference evidence="3" key="3">
    <citation type="submission" date="2025-09" db="UniProtKB">
        <authorList>
            <consortium name="Ensembl"/>
        </authorList>
    </citation>
    <scope>IDENTIFICATION</scope>
</reference>
<protein>
    <recommendedName>
        <fullName evidence="2">Ig-like domain-containing protein</fullName>
    </recommendedName>
</protein>
<sequence>MGSQAQLLSFLLLWIFDTRAEITVTQSLESMLVIPGDKVIITCKASQDIGDDVNWYQRKPGEAPKLIIKEATTLWSGVPSRFSGTVHGVDFTLTIDDVKSEDAAYYFCLQHDRIPLTVIQPVTKTSKCPQWGCLSCY</sequence>
<dbReference type="InterPro" id="IPR036179">
    <property type="entry name" value="Ig-like_dom_sf"/>
</dbReference>
<reference evidence="3" key="2">
    <citation type="submission" date="2025-08" db="UniProtKB">
        <authorList>
            <consortium name="Ensembl"/>
        </authorList>
    </citation>
    <scope>IDENTIFICATION</scope>
</reference>
<dbReference type="SMART" id="SM00406">
    <property type="entry name" value="IGv"/>
    <property type="match status" value="1"/>
</dbReference>
<feature type="chain" id="PRO_5040187733" description="Ig-like domain-containing protein" evidence="1">
    <location>
        <begin position="21"/>
        <end position="137"/>
    </location>
</feature>
<name>A0A8C4PJ98_EQUAS</name>
<dbReference type="PANTHER" id="PTHR23267">
    <property type="entry name" value="IMMUNOGLOBULIN LIGHT CHAIN"/>
    <property type="match status" value="1"/>
</dbReference>
<evidence type="ECO:0000259" key="2">
    <source>
        <dbReference type="PROSITE" id="PS50835"/>
    </source>
</evidence>
<organism evidence="3 4">
    <name type="scientific">Equus asinus</name>
    <name type="common">Donkey</name>
    <name type="synonym">Equus africanus asinus</name>
    <dbReference type="NCBI Taxonomy" id="9793"/>
    <lineage>
        <taxon>Eukaryota</taxon>
        <taxon>Metazoa</taxon>
        <taxon>Chordata</taxon>
        <taxon>Craniata</taxon>
        <taxon>Vertebrata</taxon>
        <taxon>Euteleostomi</taxon>
        <taxon>Mammalia</taxon>
        <taxon>Eutheria</taxon>
        <taxon>Laurasiatheria</taxon>
        <taxon>Perissodactyla</taxon>
        <taxon>Equidae</taxon>
        <taxon>Equus</taxon>
    </lineage>
</organism>
<dbReference type="Gene3D" id="2.60.40.10">
    <property type="entry name" value="Immunoglobulins"/>
    <property type="match status" value="1"/>
</dbReference>
<dbReference type="InterPro" id="IPR007110">
    <property type="entry name" value="Ig-like_dom"/>
</dbReference>
<dbReference type="InterPro" id="IPR003599">
    <property type="entry name" value="Ig_sub"/>
</dbReference>
<dbReference type="Proteomes" id="UP000694387">
    <property type="component" value="Chromosome 6"/>
</dbReference>
<dbReference type="Pfam" id="PF07686">
    <property type="entry name" value="V-set"/>
    <property type="match status" value="1"/>
</dbReference>
<dbReference type="InterPro" id="IPR013783">
    <property type="entry name" value="Ig-like_fold"/>
</dbReference>
<keyword evidence="4" id="KW-1185">Reference proteome</keyword>
<feature type="domain" description="Ig-like" evidence="2">
    <location>
        <begin position="20"/>
        <end position="108"/>
    </location>
</feature>
<dbReference type="PROSITE" id="PS50835">
    <property type="entry name" value="IG_LIKE"/>
    <property type="match status" value="1"/>
</dbReference>
<dbReference type="AlphaFoldDB" id="A0A8C4PJ98"/>
<dbReference type="SMART" id="SM00409">
    <property type="entry name" value="IG"/>
    <property type="match status" value="1"/>
</dbReference>
<dbReference type="SUPFAM" id="SSF48726">
    <property type="entry name" value="Immunoglobulin"/>
    <property type="match status" value="1"/>
</dbReference>
<accession>A0A8C4PJ98</accession>
<feature type="signal peptide" evidence="1">
    <location>
        <begin position="1"/>
        <end position="20"/>
    </location>
</feature>
<dbReference type="InterPro" id="IPR050150">
    <property type="entry name" value="IgV_Light_Chain"/>
</dbReference>
<dbReference type="FunFam" id="2.60.40.10:FF:002314">
    <property type="entry name" value="Immunoglobulin kappa variable 5-2"/>
    <property type="match status" value="1"/>
</dbReference>
<keyword evidence="1" id="KW-0732">Signal</keyword>
<evidence type="ECO:0000256" key="1">
    <source>
        <dbReference type="SAM" id="SignalP"/>
    </source>
</evidence>
<dbReference type="GeneTree" id="ENSGT00940000164053"/>